<feature type="region of interest" description="Disordered" evidence="1">
    <location>
        <begin position="1"/>
        <end position="22"/>
    </location>
</feature>
<name>A0A371EI24_MUCPR</name>
<dbReference type="OrthoDB" id="1731207at2759"/>
<comment type="caution">
    <text evidence="2">The sequence shown here is derived from an EMBL/GenBank/DDBJ whole genome shotgun (WGS) entry which is preliminary data.</text>
</comment>
<evidence type="ECO:0000256" key="1">
    <source>
        <dbReference type="SAM" id="MobiDB-lite"/>
    </source>
</evidence>
<proteinExistence type="predicted"/>
<protein>
    <recommendedName>
        <fullName evidence="4">Retrotransposon gag domain-containing protein</fullName>
    </recommendedName>
</protein>
<keyword evidence="3" id="KW-1185">Reference proteome</keyword>
<organism evidence="2 3">
    <name type="scientific">Mucuna pruriens</name>
    <name type="common">Velvet bean</name>
    <name type="synonym">Dolichos pruriens</name>
    <dbReference type="NCBI Taxonomy" id="157652"/>
    <lineage>
        <taxon>Eukaryota</taxon>
        <taxon>Viridiplantae</taxon>
        <taxon>Streptophyta</taxon>
        <taxon>Embryophyta</taxon>
        <taxon>Tracheophyta</taxon>
        <taxon>Spermatophyta</taxon>
        <taxon>Magnoliopsida</taxon>
        <taxon>eudicotyledons</taxon>
        <taxon>Gunneridae</taxon>
        <taxon>Pentapetalae</taxon>
        <taxon>rosids</taxon>
        <taxon>fabids</taxon>
        <taxon>Fabales</taxon>
        <taxon>Fabaceae</taxon>
        <taxon>Papilionoideae</taxon>
        <taxon>50 kb inversion clade</taxon>
        <taxon>NPAAA clade</taxon>
        <taxon>indigoferoid/millettioid clade</taxon>
        <taxon>Phaseoleae</taxon>
        <taxon>Mucuna</taxon>
    </lineage>
</organism>
<gene>
    <name evidence="2" type="ORF">CR513_55614</name>
</gene>
<evidence type="ECO:0000313" key="2">
    <source>
        <dbReference type="EMBL" id="RDX65702.1"/>
    </source>
</evidence>
<feature type="non-terminal residue" evidence="2">
    <location>
        <position position="1"/>
    </location>
</feature>
<accession>A0A371EI24</accession>
<evidence type="ECO:0000313" key="3">
    <source>
        <dbReference type="Proteomes" id="UP000257109"/>
    </source>
</evidence>
<evidence type="ECO:0008006" key="4">
    <source>
        <dbReference type="Google" id="ProtNLM"/>
    </source>
</evidence>
<dbReference type="AlphaFoldDB" id="A0A371EI24"/>
<feature type="compositionally biased region" description="Basic residues" evidence="1">
    <location>
        <begin position="1"/>
        <end position="18"/>
    </location>
</feature>
<reference evidence="2" key="1">
    <citation type="submission" date="2018-05" db="EMBL/GenBank/DDBJ databases">
        <title>Draft genome of Mucuna pruriens seed.</title>
        <authorList>
            <person name="Nnadi N.E."/>
            <person name="Vos R."/>
            <person name="Hasami M.H."/>
            <person name="Devisetty U.K."/>
            <person name="Aguiy J.C."/>
        </authorList>
    </citation>
    <scope>NUCLEOTIDE SEQUENCE [LARGE SCALE GENOMIC DNA]</scope>
    <source>
        <strain evidence="2">JCA_2017</strain>
    </source>
</reference>
<dbReference type="Proteomes" id="UP000257109">
    <property type="component" value="Unassembled WGS sequence"/>
</dbReference>
<dbReference type="EMBL" id="QJKJ01013772">
    <property type="protein sequence ID" value="RDX65702.1"/>
    <property type="molecule type" value="Genomic_DNA"/>
</dbReference>
<sequence>PPRQKKNIVRRHKRVRKEPRREELNGIKCKTPPFLGECKLDYYLSWEIKCIDYHKRMKVRLITLEFSDYALVYRNQVLVDIRMIRRTPCELCVGLKRIMRESLYQGSKSVKEYHKEMEMDLMRA</sequence>